<dbReference type="InterPro" id="IPR004410">
    <property type="entry name" value="Malonyl_CoA-ACP_transAc_FabD"/>
</dbReference>
<feature type="active site" evidence="7">
    <location>
        <position position="199"/>
    </location>
</feature>
<dbReference type="InterPro" id="IPR016036">
    <property type="entry name" value="Malonyl_transacylase_ACP-bd"/>
</dbReference>
<protein>
    <recommendedName>
        <fullName evidence="2 6">Malonyl CoA-acyl carrier protein transacylase</fullName>
        <ecNumber evidence="1 6">2.3.1.39</ecNumber>
    </recommendedName>
</protein>
<comment type="catalytic activity">
    <reaction evidence="5 6">
        <text>holo-[ACP] + malonyl-CoA = malonyl-[ACP] + CoA</text>
        <dbReference type="Rhea" id="RHEA:41792"/>
        <dbReference type="Rhea" id="RHEA-COMP:9623"/>
        <dbReference type="Rhea" id="RHEA-COMP:9685"/>
        <dbReference type="ChEBI" id="CHEBI:57287"/>
        <dbReference type="ChEBI" id="CHEBI:57384"/>
        <dbReference type="ChEBI" id="CHEBI:64479"/>
        <dbReference type="ChEBI" id="CHEBI:78449"/>
        <dbReference type="EC" id="2.3.1.39"/>
    </reaction>
</comment>
<name>A0A2J0LMR0_9BACT</name>
<dbReference type="InterPro" id="IPR050858">
    <property type="entry name" value="Mal-CoA-ACP_Trans/PKS_FabD"/>
</dbReference>
<comment type="similarity">
    <text evidence="6">Belongs to the fabD family.</text>
</comment>
<dbReference type="EMBL" id="PFGP01000023">
    <property type="protein sequence ID" value="PIW66863.1"/>
    <property type="molecule type" value="Genomic_DNA"/>
</dbReference>
<dbReference type="FunFam" id="3.30.70.250:FF:000001">
    <property type="entry name" value="Malonyl CoA-acyl carrier protein transacylase"/>
    <property type="match status" value="1"/>
</dbReference>
<dbReference type="Gene3D" id="3.40.366.10">
    <property type="entry name" value="Malonyl-Coenzyme A Acyl Carrier Protein, domain 2"/>
    <property type="match status" value="1"/>
</dbReference>
<proteinExistence type="inferred from homology"/>
<feature type="domain" description="Malonyl-CoA:ACP transacylase (MAT)" evidence="8">
    <location>
        <begin position="7"/>
        <end position="310"/>
    </location>
</feature>
<evidence type="ECO:0000313" key="9">
    <source>
        <dbReference type="EMBL" id="PIW66863.1"/>
    </source>
</evidence>
<dbReference type="InterPro" id="IPR001227">
    <property type="entry name" value="Ac_transferase_dom_sf"/>
</dbReference>
<dbReference type="PANTHER" id="PTHR42681">
    <property type="entry name" value="MALONYL-COA-ACYL CARRIER PROTEIN TRANSACYLASE, MITOCHONDRIAL"/>
    <property type="match status" value="1"/>
</dbReference>
<dbReference type="InterPro" id="IPR024925">
    <property type="entry name" value="Malonyl_CoA-ACP_transAc"/>
</dbReference>
<dbReference type="Pfam" id="PF00698">
    <property type="entry name" value="Acyl_transf_1"/>
    <property type="match status" value="1"/>
</dbReference>
<organism evidence="9 10">
    <name type="scientific">Candidatus Taenaricola geysiri</name>
    <dbReference type="NCBI Taxonomy" id="1974752"/>
    <lineage>
        <taxon>Bacteria</taxon>
        <taxon>Pseudomonadati</taxon>
        <taxon>Candidatus Omnitrophota</taxon>
        <taxon>Candidatus Taenaricola</taxon>
    </lineage>
</organism>
<evidence type="ECO:0000259" key="8">
    <source>
        <dbReference type="SMART" id="SM00827"/>
    </source>
</evidence>
<evidence type="ECO:0000256" key="6">
    <source>
        <dbReference type="PIRNR" id="PIRNR000446"/>
    </source>
</evidence>
<gene>
    <name evidence="9" type="primary">fabD</name>
    <name evidence="9" type="ORF">COW11_01080</name>
</gene>
<dbReference type="InterPro" id="IPR014043">
    <property type="entry name" value="Acyl_transferase_dom"/>
</dbReference>
<keyword evidence="3 6" id="KW-0808">Transferase</keyword>
<dbReference type="NCBIfam" id="TIGR00128">
    <property type="entry name" value="fabD"/>
    <property type="match status" value="1"/>
</dbReference>
<dbReference type="AlphaFoldDB" id="A0A2J0LMR0"/>
<dbReference type="PANTHER" id="PTHR42681:SF1">
    <property type="entry name" value="MALONYL-COA-ACYL CARRIER PROTEIN TRANSACYLASE, MITOCHONDRIAL"/>
    <property type="match status" value="1"/>
</dbReference>
<evidence type="ECO:0000256" key="7">
    <source>
        <dbReference type="PIRSR" id="PIRSR000446-1"/>
    </source>
</evidence>
<evidence type="ECO:0000313" key="10">
    <source>
        <dbReference type="Proteomes" id="UP000231267"/>
    </source>
</evidence>
<dbReference type="SUPFAM" id="SSF52151">
    <property type="entry name" value="FabD/lysophospholipase-like"/>
    <property type="match status" value="1"/>
</dbReference>
<dbReference type="GO" id="GO:0004314">
    <property type="term" value="F:[acyl-carrier-protein] S-malonyltransferase activity"/>
    <property type="evidence" value="ECO:0007669"/>
    <property type="project" value="UniProtKB-EC"/>
</dbReference>
<dbReference type="GO" id="GO:0006633">
    <property type="term" value="P:fatty acid biosynthetic process"/>
    <property type="evidence" value="ECO:0007669"/>
    <property type="project" value="TreeGrafter"/>
</dbReference>
<sequence length="312" mass="33673">MEKIGFIFPGQGSQYIGMGHDLYEKYQAARDIFDAANDALGFDLKKICFQGPKEELTRTDISQPAIVTTSIAALKALQEEVNFNIQPVVAAGLSLGEYSALIAAGVINFEDAVKLVYKRGEFMQEAADENKGAMASVLGLSEEAVEKVSEKAGVSIANLNSPGQIVISGLTDNINKAAELARAEGATRVVILDVSGPFHSKYMLNAGARLQKELETAMFFNPKFRIIANVTADYQDNAEQIKKNLIAQVSGSVLWEPSVRLMAAEGITTLLEIGPGSVLKGLIRRIDSNIKVYNIGKVKEIEEMASLAATLQ</sequence>
<evidence type="ECO:0000256" key="1">
    <source>
        <dbReference type="ARBA" id="ARBA00013258"/>
    </source>
</evidence>
<reference evidence="9 10" key="1">
    <citation type="submission" date="2017-09" db="EMBL/GenBank/DDBJ databases">
        <title>Depth-based differentiation of microbial function through sediment-hosted aquifers and enrichment of novel symbionts in the deep terrestrial subsurface.</title>
        <authorList>
            <person name="Probst A.J."/>
            <person name="Ladd B."/>
            <person name="Jarett J.K."/>
            <person name="Geller-Mcgrath D.E."/>
            <person name="Sieber C.M."/>
            <person name="Emerson J.B."/>
            <person name="Anantharaman K."/>
            <person name="Thomas B.C."/>
            <person name="Malmstrom R."/>
            <person name="Stieglmeier M."/>
            <person name="Klingl A."/>
            <person name="Woyke T."/>
            <person name="Ryan C.M."/>
            <person name="Banfield J.F."/>
        </authorList>
    </citation>
    <scope>NUCLEOTIDE SEQUENCE [LARGE SCALE GENOMIC DNA]</scope>
    <source>
        <strain evidence="9">CG12_big_fil_rev_8_21_14_0_65_43_15</strain>
    </source>
</reference>
<evidence type="ECO:0000256" key="4">
    <source>
        <dbReference type="ARBA" id="ARBA00023315"/>
    </source>
</evidence>
<dbReference type="Proteomes" id="UP000231267">
    <property type="component" value="Unassembled WGS sequence"/>
</dbReference>
<dbReference type="EC" id="2.3.1.39" evidence="1 6"/>
<dbReference type="SUPFAM" id="SSF55048">
    <property type="entry name" value="Probable ACP-binding domain of malonyl-CoA ACP transacylase"/>
    <property type="match status" value="1"/>
</dbReference>
<dbReference type="SMART" id="SM00827">
    <property type="entry name" value="PKS_AT"/>
    <property type="match status" value="1"/>
</dbReference>
<accession>A0A2J0LMR0</accession>
<dbReference type="InterPro" id="IPR016035">
    <property type="entry name" value="Acyl_Trfase/lysoPLipase"/>
</dbReference>
<dbReference type="Gene3D" id="3.30.70.250">
    <property type="entry name" value="Malonyl-CoA ACP transacylase, ACP-binding"/>
    <property type="match status" value="1"/>
</dbReference>
<comment type="caution">
    <text evidence="9">The sequence shown here is derived from an EMBL/GenBank/DDBJ whole genome shotgun (WGS) entry which is preliminary data.</text>
</comment>
<evidence type="ECO:0000256" key="5">
    <source>
        <dbReference type="ARBA" id="ARBA00048462"/>
    </source>
</evidence>
<dbReference type="PIRSF" id="PIRSF000446">
    <property type="entry name" value="Mct"/>
    <property type="match status" value="1"/>
</dbReference>
<dbReference type="GO" id="GO:0005829">
    <property type="term" value="C:cytosol"/>
    <property type="evidence" value="ECO:0007669"/>
    <property type="project" value="TreeGrafter"/>
</dbReference>
<evidence type="ECO:0000256" key="2">
    <source>
        <dbReference type="ARBA" id="ARBA00018953"/>
    </source>
</evidence>
<evidence type="ECO:0000256" key="3">
    <source>
        <dbReference type="ARBA" id="ARBA00022679"/>
    </source>
</evidence>
<keyword evidence="4 6" id="KW-0012">Acyltransferase</keyword>
<feature type="active site" evidence="7">
    <location>
        <position position="94"/>
    </location>
</feature>